<proteinExistence type="predicted"/>
<accession>A0A9N9GBT9</accession>
<comment type="caution">
    <text evidence="2">The sequence shown here is derived from an EMBL/GenBank/DDBJ whole genome shotgun (WGS) entry which is preliminary data.</text>
</comment>
<organism evidence="2 3">
    <name type="scientific">Racocetra fulgida</name>
    <dbReference type="NCBI Taxonomy" id="60492"/>
    <lineage>
        <taxon>Eukaryota</taxon>
        <taxon>Fungi</taxon>
        <taxon>Fungi incertae sedis</taxon>
        <taxon>Mucoromycota</taxon>
        <taxon>Glomeromycotina</taxon>
        <taxon>Glomeromycetes</taxon>
        <taxon>Diversisporales</taxon>
        <taxon>Gigasporaceae</taxon>
        <taxon>Racocetra</taxon>
    </lineage>
</organism>
<dbReference type="OrthoDB" id="2430002at2759"/>
<evidence type="ECO:0000313" key="3">
    <source>
        <dbReference type="Proteomes" id="UP000789396"/>
    </source>
</evidence>
<protein>
    <submittedName>
        <fullName evidence="2">13288_t:CDS:1</fullName>
    </submittedName>
</protein>
<feature type="coiled-coil region" evidence="1">
    <location>
        <begin position="48"/>
        <end position="75"/>
    </location>
</feature>
<evidence type="ECO:0000313" key="2">
    <source>
        <dbReference type="EMBL" id="CAG8595364.1"/>
    </source>
</evidence>
<reference evidence="2" key="1">
    <citation type="submission" date="2021-06" db="EMBL/GenBank/DDBJ databases">
        <authorList>
            <person name="Kallberg Y."/>
            <person name="Tangrot J."/>
            <person name="Rosling A."/>
        </authorList>
    </citation>
    <scope>NUCLEOTIDE SEQUENCE</scope>
    <source>
        <strain evidence="2">IN212</strain>
    </source>
</reference>
<dbReference type="EMBL" id="CAJVPZ010008192">
    <property type="protein sequence ID" value="CAG8595364.1"/>
    <property type="molecule type" value="Genomic_DNA"/>
</dbReference>
<gene>
    <name evidence="2" type="ORF">RFULGI_LOCUS6396</name>
</gene>
<keyword evidence="3" id="KW-1185">Reference proteome</keyword>
<dbReference type="Proteomes" id="UP000789396">
    <property type="component" value="Unassembled WGS sequence"/>
</dbReference>
<name>A0A9N9GBT9_9GLOM</name>
<keyword evidence="1" id="KW-0175">Coiled coil</keyword>
<dbReference type="AlphaFoldDB" id="A0A9N9GBT9"/>
<sequence>MQNQEIVYDKVAVPYLCLFNQQNEGFCRKGQTILKQKISYEKIHSVYKKALQIALQDKKESLDETDDNKENSESVTVHLQNPKCHCSKRHPLDIKRFKSSYESSNIKSIKNQRWCLKCRNVSHYQKKCTAE</sequence>
<evidence type="ECO:0000256" key="1">
    <source>
        <dbReference type="SAM" id="Coils"/>
    </source>
</evidence>